<accession>A0A1X7U0J3</accession>
<name>A0A1X7U0J3_AMPQE</name>
<feature type="domain" description="Death" evidence="1">
    <location>
        <begin position="40"/>
        <end position="114"/>
    </location>
</feature>
<proteinExistence type="predicted"/>
<dbReference type="PROSITE" id="PS50017">
    <property type="entry name" value="DEATH_DOMAIN"/>
    <property type="match status" value="1"/>
</dbReference>
<dbReference type="AlphaFoldDB" id="A0A1X7U0J3"/>
<evidence type="ECO:0000259" key="1">
    <source>
        <dbReference type="PROSITE" id="PS50017"/>
    </source>
</evidence>
<dbReference type="Gene3D" id="1.10.533.10">
    <property type="entry name" value="Death Domain, Fas"/>
    <property type="match status" value="1"/>
</dbReference>
<dbReference type="SUPFAM" id="SSF47986">
    <property type="entry name" value="DEATH domain"/>
    <property type="match status" value="1"/>
</dbReference>
<organism evidence="2">
    <name type="scientific">Amphimedon queenslandica</name>
    <name type="common">Sponge</name>
    <dbReference type="NCBI Taxonomy" id="400682"/>
    <lineage>
        <taxon>Eukaryota</taxon>
        <taxon>Metazoa</taxon>
        <taxon>Porifera</taxon>
        <taxon>Demospongiae</taxon>
        <taxon>Heteroscleromorpha</taxon>
        <taxon>Haplosclerida</taxon>
        <taxon>Niphatidae</taxon>
        <taxon>Amphimedon</taxon>
    </lineage>
</organism>
<dbReference type="Pfam" id="PF00531">
    <property type="entry name" value="Death"/>
    <property type="match status" value="1"/>
</dbReference>
<protein>
    <recommendedName>
        <fullName evidence="1">Death domain-containing protein</fullName>
    </recommendedName>
</protein>
<dbReference type="InterPro" id="IPR011029">
    <property type="entry name" value="DEATH-like_dom_sf"/>
</dbReference>
<dbReference type="GO" id="GO:0007165">
    <property type="term" value="P:signal transduction"/>
    <property type="evidence" value="ECO:0007669"/>
    <property type="project" value="InterPro"/>
</dbReference>
<dbReference type="InParanoid" id="A0A1X7U0J3"/>
<reference evidence="2" key="1">
    <citation type="submission" date="2017-05" db="UniProtKB">
        <authorList>
            <consortium name="EnsemblMetazoa"/>
        </authorList>
    </citation>
    <scope>IDENTIFICATION</scope>
</reference>
<dbReference type="EnsemblMetazoa" id="Aqu2.1.21097_001">
    <property type="protein sequence ID" value="Aqu2.1.21097_001"/>
    <property type="gene ID" value="Aqu2.1.21097"/>
</dbReference>
<evidence type="ECO:0000313" key="2">
    <source>
        <dbReference type="EnsemblMetazoa" id="Aqu2.1.21097_001"/>
    </source>
</evidence>
<sequence length="122" mass="13540">MATKGSNYSSPPSLFSSPLTIEQLIDILHLLKRCGFPQRRWKELGLTIGLHKNTLDAIKMDKYTTDDCLTECLSQWLSKADNVDSKGGATIDSLSDALKSMNENVAADKLDQESKLITDCIY</sequence>
<dbReference type="InterPro" id="IPR000488">
    <property type="entry name" value="Death_dom"/>
</dbReference>